<dbReference type="EMBL" id="JABANO010017069">
    <property type="protein sequence ID" value="KAF4734109.1"/>
    <property type="molecule type" value="Genomic_DNA"/>
</dbReference>
<dbReference type="AlphaFoldDB" id="A0A7J6SMD2"/>
<dbReference type="Proteomes" id="UP000553632">
    <property type="component" value="Unassembled WGS sequence"/>
</dbReference>
<reference evidence="5 6" key="1">
    <citation type="submission" date="2020-04" db="EMBL/GenBank/DDBJ databases">
        <title>Perkinsus olseni comparative genomics.</title>
        <authorList>
            <person name="Bogema D.R."/>
        </authorList>
    </citation>
    <scope>NUCLEOTIDE SEQUENCE [LARGE SCALE GENOMIC DNA]</scope>
    <source>
        <strain evidence="5 6">ATCC PRA-207</strain>
    </source>
</reference>
<evidence type="ECO:0000256" key="4">
    <source>
        <dbReference type="SAM" id="SignalP"/>
    </source>
</evidence>
<protein>
    <recommendedName>
        <fullName evidence="7">ANK_REP_REGION domain-containing protein</fullName>
    </recommendedName>
</protein>
<name>A0A7J6SMD2_PEROL</name>
<evidence type="ECO:0000256" key="2">
    <source>
        <dbReference type="ARBA" id="ARBA00023043"/>
    </source>
</evidence>
<dbReference type="PANTHER" id="PTHR24171">
    <property type="entry name" value="ANKYRIN REPEAT DOMAIN-CONTAINING PROTEIN 39-RELATED"/>
    <property type="match status" value="1"/>
</dbReference>
<dbReference type="PROSITE" id="PS50297">
    <property type="entry name" value="ANK_REP_REGION"/>
    <property type="match status" value="1"/>
</dbReference>
<organism evidence="5 6">
    <name type="scientific">Perkinsus olseni</name>
    <name type="common">Perkinsus atlanticus</name>
    <dbReference type="NCBI Taxonomy" id="32597"/>
    <lineage>
        <taxon>Eukaryota</taxon>
        <taxon>Sar</taxon>
        <taxon>Alveolata</taxon>
        <taxon>Perkinsozoa</taxon>
        <taxon>Perkinsea</taxon>
        <taxon>Perkinsida</taxon>
        <taxon>Perkinsidae</taxon>
        <taxon>Perkinsus</taxon>
    </lineage>
</organism>
<dbReference type="SUPFAM" id="SSF48403">
    <property type="entry name" value="Ankyrin repeat"/>
    <property type="match status" value="1"/>
</dbReference>
<feature type="non-terminal residue" evidence="5">
    <location>
        <position position="321"/>
    </location>
</feature>
<dbReference type="InterPro" id="IPR036770">
    <property type="entry name" value="Ankyrin_rpt-contain_sf"/>
</dbReference>
<sequence>GTASLIRFVEVWTVVAAVGSISTTAVVKQAPLEWNSARYHLFDDARMTPSFLDVFGVGYFGPRELCQYLGPTNSFRLAITCQALNRSIPPTLVQELTRSANRVNSLETKPIPELIFDHMMGRLPVDDCLDLLCESAGPLSGFRVGPDTDVRSSRADLERVAEHNPARSSGQVLVCVAFGNDAVRILMLLLALGADPDHSPPDWPYLRPVIIASRRGDRRILELLLNRADTSIVSCSTVRPTPPLLPAVASCDTAVCELLLAKKADVNEADKLTGTTPLHVATRCSSKRMCEFLLYRGADPSRLDAAGRSALDEADEAELDS</sequence>
<keyword evidence="1" id="KW-0677">Repeat</keyword>
<dbReference type="SMART" id="SM00248">
    <property type="entry name" value="ANK"/>
    <property type="match status" value="3"/>
</dbReference>
<evidence type="ECO:0008006" key="7">
    <source>
        <dbReference type="Google" id="ProtNLM"/>
    </source>
</evidence>
<dbReference type="Pfam" id="PF12796">
    <property type="entry name" value="Ank_2"/>
    <property type="match status" value="1"/>
</dbReference>
<keyword evidence="4" id="KW-0732">Signal</keyword>
<dbReference type="Gene3D" id="1.25.40.20">
    <property type="entry name" value="Ankyrin repeat-containing domain"/>
    <property type="match status" value="1"/>
</dbReference>
<feature type="non-terminal residue" evidence="5">
    <location>
        <position position="1"/>
    </location>
</feature>
<gene>
    <name evidence="5" type="ORF">FOZ63_031798</name>
</gene>
<dbReference type="PROSITE" id="PS50088">
    <property type="entry name" value="ANK_REPEAT"/>
    <property type="match status" value="1"/>
</dbReference>
<proteinExistence type="predicted"/>
<evidence type="ECO:0000313" key="6">
    <source>
        <dbReference type="Proteomes" id="UP000553632"/>
    </source>
</evidence>
<feature type="chain" id="PRO_5029526756" description="ANK_REP_REGION domain-containing protein" evidence="4">
    <location>
        <begin position="18"/>
        <end position="321"/>
    </location>
</feature>
<evidence type="ECO:0000256" key="3">
    <source>
        <dbReference type="PROSITE-ProRule" id="PRU00023"/>
    </source>
</evidence>
<accession>A0A7J6SMD2</accession>
<feature type="repeat" description="ANK" evidence="3">
    <location>
        <begin position="273"/>
        <end position="305"/>
    </location>
</feature>
<comment type="caution">
    <text evidence="5">The sequence shown here is derived from an EMBL/GenBank/DDBJ whole genome shotgun (WGS) entry which is preliminary data.</text>
</comment>
<evidence type="ECO:0000256" key="1">
    <source>
        <dbReference type="ARBA" id="ARBA00022737"/>
    </source>
</evidence>
<keyword evidence="2 3" id="KW-0040">ANK repeat</keyword>
<feature type="signal peptide" evidence="4">
    <location>
        <begin position="1"/>
        <end position="17"/>
    </location>
</feature>
<keyword evidence="6" id="KW-1185">Reference proteome</keyword>
<evidence type="ECO:0000313" key="5">
    <source>
        <dbReference type="EMBL" id="KAF4734109.1"/>
    </source>
</evidence>
<dbReference type="InterPro" id="IPR002110">
    <property type="entry name" value="Ankyrin_rpt"/>
</dbReference>